<organism evidence="1 2">
    <name type="scientific">Cirrhinus molitorella</name>
    <name type="common">mud carp</name>
    <dbReference type="NCBI Taxonomy" id="172907"/>
    <lineage>
        <taxon>Eukaryota</taxon>
        <taxon>Metazoa</taxon>
        <taxon>Chordata</taxon>
        <taxon>Craniata</taxon>
        <taxon>Vertebrata</taxon>
        <taxon>Euteleostomi</taxon>
        <taxon>Actinopterygii</taxon>
        <taxon>Neopterygii</taxon>
        <taxon>Teleostei</taxon>
        <taxon>Ostariophysi</taxon>
        <taxon>Cypriniformes</taxon>
        <taxon>Cyprinidae</taxon>
        <taxon>Labeoninae</taxon>
        <taxon>Labeonini</taxon>
        <taxon>Cirrhinus</taxon>
    </lineage>
</organism>
<dbReference type="AlphaFoldDB" id="A0AA88TDX5"/>
<comment type="caution">
    <text evidence="1">The sequence shown here is derived from an EMBL/GenBank/DDBJ whole genome shotgun (WGS) entry which is preliminary data.</text>
</comment>
<dbReference type="EMBL" id="JAUYZG010000019">
    <property type="protein sequence ID" value="KAK2878919.1"/>
    <property type="molecule type" value="Genomic_DNA"/>
</dbReference>
<evidence type="ECO:0000313" key="1">
    <source>
        <dbReference type="EMBL" id="KAK2878919.1"/>
    </source>
</evidence>
<keyword evidence="2" id="KW-1185">Reference proteome</keyword>
<sequence>MHSTKVSIILNQAILGLGPPVDPQLKKARPQSAPQRSVIDSLTMRIDGVLRDPSLLPVVCPANAPGAWYINAKEGVFVSLTDEAVPLIISRDTFSPHDPCTESRSCDRELMIEQH</sequence>
<protein>
    <submittedName>
        <fullName evidence="1">Uncharacterized protein</fullName>
    </submittedName>
</protein>
<gene>
    <name evidence="1" type="ORF">Q8A67_019710</name>
</gene>
<name>A0AA88TDX5_9TELE</name>
<evidence type="ECO:0000313" key="2">
    <source>
        <dbReference type="Proteomes" id="UP001187343"/>
    </source>
</evidence>
<dbReference type="Proteomes" id="UP001187343">
    <property type="component" value="Unassembled WGS sequence"/>
</dbReference>
<proteinExistence type="predicted"/>
<accession>A0AA88TDX5</accession>
<reference evidence="1" key="1">
    <citation type="submission" date="2023-08" db="EMBL/GenBank/DDBJ databases">
        <title>Chromosome-level Genome Assembly of mud carp (Cirrhinus molitorella).</title>
        <authorList>
            <person name="Liu H."/>
        </authorList>
    </citation>
    <scope>NUCLEOTIDE SEQUENCE</scope>
    <source>
        <strain evidence="1">Prfri</strain>
        <tissue evidence="1">Muscle</tissue>
    </source>
</reference>